<reference evidence="7 8" key="1">
    <citation type="submission" date="2020-11" db="EMBL/GenBank/DDBJ databases">
        <title>Draft genome sequencing of a Lachnospiraceae strain isolated from anoxic soil subjected to BSD treatment.</title>
        <authorList>
            <person name="Uek A."/>
            <person name="Tonouchi A."/>
        </authorList>
    </citation>
    <scope>NUCLEOTIDE SEQUENCE [LARGE SCALE GENOMIC DNA]</scope>
    <source>
        <strain evidence="7 8">TB5</strain>
    </source>
</reference>
<protein>
    <submittedName>
        <fullName evidence="7">Sugar ABC transporter substrate-binding protein</fullName>
    </submittedName>
</protein>
<evidence type="ECO:0000313" key="7">
    <source>
        <dbReference type="EMBL" id="BCN30060.1"/>
    </source>
</evidence>
<dbReference type="InterPro" id="IPR006059">
    <property type="entry name" value="SBP"/>
</dbReference>
<organism evidence="7 8">
    <name type="scientific">Anaeromicropila herbilytica</name>
    <dbReference type="NCBI Taxonomy" id="2785025"/>
    <lineage>
        <taxon>Bacteria</taxon>
        <taxon>Bacillati</taxon>
        <taxon>Bacillota</taxon>
        <taxon>Clostridia</taxon>
        <taxon>Lachnospirales</taxon>
        <taxon>Lachnospiraceae</taxon>
        <taxon>Anaeromicropila</taxon>
    </lineage>
</organism>
<dbReference type="KEGG" id="ahb:bsdtb5_13550"/>
<evidence type="ECO:0000313" key="8">
    <source>
        <dbReference type="Proteomes" id="UP000595897"/>
    </source>
</evidence>
<dbReference type="PANTHER" id="PTHR43649:SF33">
    <property type="entry name" value="POLYGALACTURONAN_RHAMNOGALACTURONAN-BINDING PROTEIN YTCQ"/>
    <property type="match status" value="1"/>
</dbReference>
<evidence type="ECO:0000256" key="6">
    <source>
        <dbReference type="SAM" id="SignalP"/>
    </source>
</evidence>
<name>A0A7R7EJQ8_9FIRM</name>
<keyword evidence="8" id="KW-1185">Reference proteome</keyword>
<gene>
    <name evidence="7" type="ORF">bsdtb5_13550</name>
</gene>
<keyword evidence="2 6" id="KW-0732">Signal</keyword>
<evidence type="ECO:0000256" key="2">
    <source>
        <dbReference type="ARBA" id="ARBA00022729"/>
    </source>
</evidence>
<keyword evidence="4" id="KW-0564">Palmitate</keyword>
<keyword evidence="3" id="KW-0472">Membrane</keyword>
<keyword evidence="1" id="KW-1003">Cell membrane</keyword>
<dbReference type="SUPFAM" id="SSF53850">
    <property type="entry name" value="Periplasmic binding protein-like II"/>
    <property type="match status" value="1"/>
</dbReference>
<sequence>MKKVLAIVMILTMLVSLTGCGKDKSVETNSNSKNTESGKKTVELNFLYWADGVQKTLVENACKEYEKQTGVHIKAEALPADETFDSYIQTRMASNNLPDVSYMGEGDMMKYNEMGILADIDDLLSSGKIPKKLDAVTIKSPEGKTLGVGLSNQLVLLYYNKDMFDAAGIEYPPTKVEDAWTWDQFVEVAKKLTVDVNGKNATEDGFAPDKIQTYGIGFNCLCAFHQFWAMNANGGGVVSPDGKNFLWDTNESIEGLQNMVDLVYKYHVASPSLYTFNSAIGSVDATIGSGGYAMYTNGSWDLANLSAIDGVNVGVGVLPKMKNAVTMNCGAPMAIYNTSKHLKEAKDFYAYMVDPAKNLDLLKTGAWLPNEAGYYTDQALIDSWTTNLPKDAKETIISYSTTDGAIAQWPAYFVPAYNKMNTEYTKFIDKALSGEMSVKEAFDLCMPTIKTLFESGTVE</sequence>
<dbReference type="PANTHER" id="PTHR43649">
    <property type="entry name" value="ARABINOSE-BINDING PROTEIN-RELATED"/>
    <property type="match status" value="1"/>
</dbReference>
<dbReference type="CDD" id="cd13585">
    <property type="entry name" value="PBP2_TMBP_like"/>
    <property type="match status" value="1"/>
</dbReference>
<dbReference type="EMBL" id="AP024169">
    <property type="protein sequence ID" value="BCN30060.1"/>
    <property type="molecule type" value="Genomic_DNA"/>
</dbReference>
<feature type="signal peptide" evidence="6">
    <location>
        <begin position="1"/>
        <end position="21"/>
    </location>
</feature>
<dbReference type="Proteomes" id="UP000595897">
    <property type="component" value="Chromosome"/>
</dbReference>
<dbReference type="AlphaFoldDB" id="A0A7R7EJQ8"/>
<evidence type="ECO:0000256" key="4">
    <source>
        <dbReference type="ARBA" id="ARBA00023139"/>
    </source>
</evidence>
<accession>A0A7R7EJQ8</accession>
<dbReference type="Gene3D" id="3.40.190.10">
    <property type="entry name" value="Periplasmic binding protein-like II"/>
    <property type="match status" value="1"/>
</dbReference>
<evidence type="ECO:0000256" key="5">
    <source>
        <dbReference type="ARBA" id="ARBA00023288"/>
    </source>
</evidence>
<feature type="chain" id="PRO_5038341405" evidence="6">
    <location>
        <begin position="22"/>
        <end position="459"/>
    </location>
</feature>
<dbReference type="Pfam" id="PF13416">
    <property type="entry name" value="SBP_bac_8"/>
    <property type="match status" value="1"/>
</dbReference>
<evidence type="ECO:0000256" key="1">
    <source>
        <dbReference type="ARBA" id="ARBA00022475"/>
    </source>
</evidence>
<proteinExistence type="predicted"/>
<evidence type="ECO:0000256" key="3">
    <source>
        <dbReference type="ARBA" id="ARBA00023136"/>
    </source>
</evidence>
<dbReference type="InterPro" id="IPR050490">
    <property type="entry name" value="Bact_solute-bd_prot1"/>
</dbReference>
<keyword evidence="5" id="KW-0449">Lipoprotein</keyword>
<dbReference type="PROSITE" id="PS51257">
    <property type="entry name" value="PROKAR_LIPOPROTEIN"/>
    <property type="match status" value="1"/>
</dbReference>
<dbReference type="RefSeq" id="WP_271715309.1">
    <property type="nucleotide sequence ID" value="NZ_AP024169.1"/>
</dbReference>